<organism evidence="8 9">
    <name type="scientific">Aspergillus udagawae</name>
    <dbReference type="NCBI Taxonomy" id="91492"/>
    <lineage>
        <taxon>Eukaryota</taxon>
        <taxon>Fungi</taxon>
        <taxon>Dikarya</taxon>
        <taxon>Ascomycota</taxon>
        <taxon>Pezizomycotina</taxon>
        <taxon>Eurotiomycetes</taxon>
        <taxon>Eurotiomycetidae</taxon>
        <taxon>Eurotiales</taxon>
        <taxon>Aspergillaceae</taxon>
        <taxon>Aspergillus</taxon>
        <taxon>Aspergillus subgen. Fumigati</taxon>
    </lineage>
</organism>
<dbReference type="EMBL" id="BBXM02000003">
    <property type="protein sequence ID" value="GIC87478.1"/>
    <property type="molecule type" value="Genomic_DNA"/>
</dbReference>
<gene>
    <name evidence="8" type="ORF">Aud_003862</name>
</gene>
<keyword evidence="1" id="KW-0479">Metal-binding</keyword>
<evidence type="ECO:0000313" key="8">
    <source>
        <dbReference type="EMBL" id="GIC87478.1"/>
    </source>
</evidence>
<feature type="region of interest" description="Disordered" evidence="6">
    <location>
        <begin position="51"/>
        <end position="78"/>
    </location>
</feature>
<comment type="caution">
    <text evidence="8">The sequence shown here is derived from an EMBL/GenBank/DDBJ whole genome shotgun (WGS) entry which is preliminary data.</text>
</comment>
<evidence type="ECO:0000256" key="3">
    <source>
        <dbReference type="ARBA" id="ARBA00023125"/>
    </source>
</evidence>
<dbReference type="SUPFAM" id="SSF57701">
    <property type="entry name" value="Zn2/Cys6 DNA-binding domain"/>
    <property type="match status" value="1"/>
</dbReference>
<feature type="domain" description="Zn(2)-C6 fungal-type" evidence="7">
    <location>
        <begin position="6"/>
        <end position="35"/>
    </location>
</feature>
<accession>A0A8E0UXG8</accession>
<dbReference type="InterPro" id="IPR036864">
    <property type="entry name" value="Zn2-C6_fun-type_DNA-bd_sf"/>
</dbReference>
<sequence length="585" mass="65548">MPPSHACDACKRRKVKCDGVDPCANCRIAHLVCGYSARPARRGRPVIRALSPRAATSSASHPDTRTVVGHASGPNYRHHTPSAGTHVDRVEGLSEIQQQISQSHLHQGSVVILSPVTGESGSLFTFHYHPGQIHTHLVTQLMALLTSKSIADMVHGCIDFFLQYLFPNTPVVHENTLREGVVLLTPDGHSTFADLAFFSYGHPQTSHLKTFTLVTALCAFVTSLTPSSLSTSRASFSRPFLLASRAMLMVYEEYDLEYPDSTSLAIRMWHSAALQNTTGRAGASYHHHAQAAFLAQRLRLYDESAVQRHSQIESQLLRAMFWLLYLADKTAFALGTRPLVLDVRLFDAELTLLENGSQDLPLLSNSKKVVQGSLERRLFFGFHLKRRVWTSAADLLANIKSLALRKNRGTSPAADHELQVARLAEAYLFFTSLADQLPIWLKHPDTGTDSLDDDVVAYQRACFWIQRSNIMTVFHCMKLVILQTCLDNNLQEIIGLNDRAMSWATRKIEIVRDFLYELQVAPFEYFQVQGETAIERVRRVGSILLELVHHAENETIEKIVRPQFEQLLDFLAKLDSKASDELARA</sequence>
<evidence type="ECO:0000313" key="9">
    <source>
        <dbReference type="Proteomes" id="UP000036893"/>
    </source>
</evidence>
<dbReference type="RefSeq" id="XP_043144744.1">
    <property type="nucleotide sequence ID" value="XM_043288809.1"/>
</dbReference>
<evidence type="ECO:0000256" key="2">
    <source>
        <dbReference type="ARBA" id="ARBA00023015"/>
    </source>
</evidence>
<protein>
    <recommendedName>
        <fullName evidence="7">Zn(2)-C6 fungal-type domain-containing protein</fullName>
    </recommendedName>
</protein>
<dbReference type="GO" id="GO:0006351">
    <property type="term" value="P:DNA-templated transcription"/>
    <property type="evidence" value="ECO:0007669"/>
    <property type="project" value="InterPro"/>
</dbReference>
<keyword evidence="5" id="KW-0539">Nucleus</keyword>
<dbReference type="PANTHER" id="PTHR46910:SF1">
    <property type="entry name" value="MISCELLANEOUS ZN(II)2CYS6 TRANSCRIPTION FACTOR (EUROFUNG)-RELATED"/>
    <property type="match status" value="1"/>
</dbReference>
<evidence type="ECO:0000256" key="4">
    <source>
        <dbReference type="ARBA" id="ARBA00023163"/>
    </source>
</evidence>
<dbReference type="PROSITE" id="PS50048">
    <property type="entry name" value="ZN2_CY6_FUNGAL_2"/>
    <property type="match status" value="1"/>
</dbReference>
<dbReference type="PANTHER" id="PTHR46910">
    <property type="entry name" value="TRANSCRIPTION FACTOR PDR1"/>
    <property type="match status" value="1"/>
</dbReference>
<dbReference type="Gene3D" id="4.10.240.10">
    <property type="entry name" value="Zn(2)-C6 fungal-type DNA-binding domain"/>
    <property type="match status" value="1"/>
</dbReference>
<dbReference type="InterPro" id="IPR001138">
    <property type="entry name" value="Zn2Cys6_DnaBD"/>
</dbReference>
<dbReference type="AlphaFoldDB" id="A0A8E0UXG8"/>
<reference evidence="8" key="2">
    <citation type="submission" date="2021-01" db="EMBL/GenBank/DDBJ databases">
        <title>Pan-genome distribution and transcriptional activeness of fungal secondary metabolism genes in Aspergillus section Fumigati.</title>
        <authorList>
            <person name="Takahashi H."/>
            <person name="Umemura M."/>
            <person name="Ninomiya A."/>
            <person name="Kusuya Y."/>
            <person name="Urayama S."/>
            <person name="Shimizu M."/>
            <person name="Watanabe A."/>
            <person name="Kamei K."/>
            <person name="Yaguchi T."/>
            <person name="Hagiwara D."/>
        </authorList>
    </citation>
    <scope>NUCLEOTIDE SEQUENCE</scope>
    <source>
        <strain evidence="8">IFM 46973</strain>
    </source>
</reference>
<keyword evidence="4" id="KW-0804">Transcription</keyword>
<dbReference type="InterPro" id="IPR050987">
    <property type="entry name" value="AtrR-like"/>
</dbReference>
<evidence type="ECO:0000256" key="1">
    <source>
        <dbReference type="ARBA" id="ARBA00022723"/>
    </source>
</evidence>
<dbReference type="Proteomes" id="UP000036893">
    <property type="component" value="Unassembled WGS sequence"/>
</dbReference>
<dbReference type="InterPro" id="IPR007219">
    <property type="entry name" value="XnlR_reg_dom"/>
</dbReference>
<evidence type="ECO:0000256" key="5">
    <source>
        <dbReference type="ARBA" id="ARBA00023242"/>
    </source>
</evidence>
<dbReference type="SMART" id="SM00066">
    <property type="entry name" value="GAL4"/>
    <property type="match status" value="1"/>
</dbReference>
<dbReference type="CDD" id="cd00067">
    <property type="entry name" value="GAL4"/>
    <property type="match status" value="1"/>
</dbReference>
<dbReference type="GO" id="GO:0003677">
    <property type="term" value="F:DNA binding"/>
    <property type="evidence" value="ECO:0007669"/>
    <property type="project" value="UniProtKB-KW"/>
</dbReference>
<keyword evidence="2" id="KW-0805">Transcription regulation</keyword>
<evidence type="ECO:0000256" key="6">
    <source>
        <dbReference type="SAM" id="MobiDB-lite"/>
    </source>
</evidence>
<keyword evidence="3" id="KW-0238">DNA-binding</keyword>
<dbReference type="GO" id="GO:0008270">
    <property type="term" value="F:zinc ion binding"/>
    <property type="evidence" value="ECO:0007669"/>
    <property type="project" value="InterPro"/>
</dbReference>
<dbReference type="GeneID" id="66991338"/>
<proteinExistence type="predicted"/>
<dbReference type="CDD" id="cd12148">
    <property type="entry name" value="fungal_TF_MHR"/>
    <property type="match status" value="1"/>
</dbReference>
<dbReference type="Pfam" id="PF00172">
    <property type="entry name" value="Zn_clus"/>
    <property type="match status" value="1"/>
</dbReference>
<evidence type="ECO:0000259" key="7">
    <source>
        <dbReference type="PROSITE" id="PS50048"/>
    </source>
</evidence>
<name>A0A8E0UXG8_9EURO</name>
<dbReference type="Pfam" id="PF04082">
    <property type="entry name" value="Fungal_trans"/>
    <property type="match status" value="1"/>
</dbReference>
<reference evidence="8" key="1">
    <citation type="journal article" date="2015" name="Genome Announc.">
        <title>Draft Genome Sequence of the Pathogenic Filamentous Fungus Aspergillus udagawae Strain IFM 46973T.</title>
        <authorList>
            <person name="Kusuya Y."/>
            <person name="Takahashi-Nakaguchi A."/>
            <person name="Takahashi H."/>
            <person name="Yaguchi T."/>
        </authorList>
    </citation>
    <scope>NUCLEOTIDE SEQUENCE</scope>
    <source>
        <strain evidence="8">IFM 46973</strain>
    </source>
</reference>
<dbReference type="GO" id="GO:0000981">
    <property type="term" value="F:DNA-binding transcription factor activity, RNA polymerase II-specific"/>
    <property type="evidence" value="ECO:0007669"/>
    <property type="project" value="InterPro"/>
</dbReference>
<dbReference type="PROSITE" id="PS00463">
    <property type="entry name" value="ZN2_CY6_FUNGAL_1"/>
    <property type="match status" value="1"/>
</dbReference>